<protein>
    <submittedName>
        <fullName evidence="2">PAS domain S-box</fullName>
    </submittedName>
</protein>
<dbReference type="Pfam" id="PF01590">
    <property type="entry name" value="GAF"/>
    <property type="match status" value="1"/>
</dbReference>
<dbReference type="HOGENOM" id="CLU_747838_0_0_12"/>
<dbReference type="AlphaFoldDB" id="H9UHD9"/>
<dbReference type="EMBL" id="CP003282">
    <property type="protein sequence ID" value="AFG36932.1"/>
    <property type="molecule type" value="Genomic_DNA"/>
</dbReference>
<dbReference type="InterPro" id="IPR003018">
    <property type="entry name" value="GAF"/>
</dbReference>
<dbReference type="RefSeq" id="WP_014454929.1">
    <property type="nucleotide sequence ID" value="NC_017098.1"/>
</dbReference>
<keyword evidence="3" id="KW-1185">Reference proteome</keyword>
<reference evidence="3" key="1">
    <citation type="journal article" date="2013" name="Stand. Genomic Sci.">
        <title>Complete genome sequence of the halophilic bacterium Spirochaeta africana type strain (Z-7692(T)) from the alkaline Lake Magadi in the East African Rift.</title>
        <authorList>
            <person name="Liolos K."/>
            <person name="Abt B."/>
            <person name="Scheuner C."/>
            <person name="Teshima H."/>
            <person name="Held B."/>
            <person name="Lapidus A."/>
            <person name="Nolan M."/>
            <person name="Lucas S."/>
            <person name="Deshpande S."/>
            <person name="Cheng J.F."/>
            <person name="Tapia R."/>
            <person name="Goodwin L.A."/>
            <person name="Pitluck S."/>
            <person name="Pagani I."/>
            <person name="Ivanova N."/>
            <person name="Mavromatis K."/>
            <person name="Mikhailova N."/>
            <person name="Huntemann M."/>
            <person name="Pati A."/>
            <person name="Chen A."/>
            <person name="Palaniappan K."/>
            <person name="Land M."/>
            <person name="Rohde M."/>
            <person name="Tindall B.J."/>
            <person name="Detter J.C."/>
            <person name="Goker M."/>
            <person name="Bristow J."/>
            <person name="Eisen J.A."/>
            <person name="Markowitz V."/>
            <person name="Hugenholtz P."/>
            <person name="Woyke T."/>
            <person name="Klenk H.P."/>
            <person name="Kyrpides N.C."/>
        </authorList>
    </citation>
    <scope>NUCLEOTIDE SEQUENCE</scope>
    <source>
        <strain evidence="3">ATCC 700263 / DSM 8902 / Z-7692</strain>
    </source>
</reference>
<dbReference type="CDD" id="cd00130">
    <property type="entry name" value="PAS"/>
    <property type="match status" value="1"/>
</dbReference>
<evidence type="ECO:0000313" key="3">
    <source>
        <dbReference type="Proteomes" id="UP000007383"/>
    </source>
</evidence>
<proteinExistence type="predicted"/>
<dbReference type="InterPro" id="IPR035965">
    <property type="entry name" value="PAS-like_dom_sf"/>
</dbReference>
<dbReference type="Gene3D" id="3.30.450.20">
    <property type="entry name" value="PAS domain"/>
    <property type="match status" value="2"/>
</dbReference>
<organism evidence="2 3">
    <name type="scientific">Spirochaeta africana (strain ATCC 700263 / DSM 8902 / Z-7692)</name>
    <dbReference type="NCBI Taxonomy" id="889378"/>
    <lineage>
        <taxon>Bacteria</taxon>
        <taxon>Pseudomonadati</taxon>
        <taxon>Spirochaetota</taxon>
        <taxon>Spirochaetia</taxon>
        <taxon>Spirochaetales</taxon>
        <taxon>Spirochaetaceae</taxon>
        <taxon>Spirochaeta</taxon>
    </lineage>
</organism>
<accession>H9UHD9</accession>
<dbReference type="Pfam" id="PF08447">
    <property type="entry name" value="PAS_3"/>
    <property type="match status" value="1"/>
</dbReference>
<sequence>MNLDLLCIADTSGRFLKTNQAWSEVLGYSSQQLEQQIFLDFVHPEDLPATREALRQLEAGQEVLNFTNRYRSADGGYRYIEWRSRPHGTRIYAAARDITRHVERDWDASDRWKFQHTAAGVAADFAAVQTPEALEAAFSLALQQVGESVAVDACYVLKSSSPGIFTETQSWHRDGSTKRHPAPLTGTAGELSWLLDRLGSTGIVQISDLEQLPPAASGEYRWWQSRGVRSSLILPLRTPESGLFGMLMFEHSRVSQTWSEEQLSMLQMLAGIMSATCDRLAARTQLQQSEQRIQTILNSMDDLVFVLDDNLVFRKIHISSAAQLVMAPEDFLDQPFAGIDFPGLPAQPCCRRCDNAWNRGRVSRPGMNSF</sequence>
<name>H9UHD9_SPIAZ</name>
<gene>
    <name evidence="2" type="ordered locus">Spiaf_0840</name>
</gene>
<dbReference type="STRING" id="889378.Spiaf_0840"/>
<feature type="domain" description="PAS" evidence="1">
    <location>
        <begin position="8"/>
        <end position="61"/>
    </location>
</feature>
<dbReference type="SMART" id="SM00065">
    <property type="entry name" value="GAF"/>
    <property type="match status" value="1"/>
</dbReference>
<dbReference type="Gene3D" id="3.30.450.40">
    <property type="match status" value="1"/>
</dbReference>
<dbReference type="PROSITE" id="PS50112">
    <property type="entry name" value="PAS"/>
    <property type="match status" value="1"/>
</dbReference>
<dbReference type="InterPro" id="IPR029016">
    <property type="entry name" value="GAF-like_dom_sf"/>
</dbReference>
<dbReference type="SUPFAM" id="SSF55785">
    <property type="entry name" value="PYP-like sensor domain (PAS domain)"/>
    <property type="match status" value="2"/>
</dbReference>
<dbReference type="Proteomes" id="UP000007383">
    <property type="component" value="Chromosome"/>
</dbReference>
<dbReference type="NCBIfam" id="TIGR00229">
    <property type="entry name" value="sensory_box"/>
    <property type="match status" value="1"/>
</dbReference>
<evidence type="ECO:0000259" key="1">
    <source>
        <dbReference type="PROSITE" id="PS50112"/>
    </source>
</evidence>
<dbReference type="InterPro" id="IPR000014">
    <property type="entry name" value="PAS"/>
</dbReference>
<evidence type="ECO:0000313" key="2">
    <source>
        <dbReference type="EMBL" id="AFG36932.1"/>
    </source>
</evidence>
<dbReference type="eggNOG" id="COG2203">
    <property type="taxonomic scope" value="Bacteria"/>
</dbReference>
<dbReference type="KEGG" id="sfc:Spiaf_0840"/>
<dbReference type="InterPro" id="IPR013655">
    <property type="entry name" value="PAS_fold_3"/>
</dbReference>
<dbReference type="SUPFAM" id="SSF55781">
    <property type="entry name" value="GAF domain-like"/>
    <property type="match status" value="1"/>
</dbReference>
<dbReference type="SMART" id="SM00091">
    <property type="entry name" value="PAS"/>
    <property type="match status" value="2"/>
</dbReference>
<dbReference type="PATRIC" id="fig|889378.3.peg.842"/>